<dbReference type="InterPro" id="IPR027417">
    <property type="entry name" value="P-loop_NTPase"/>
</dbReference>
<protein>
    <recommendedName>
        <fullName evidence="3">Sulfotransferase</fullName>
        <ecNumber evidence="3">2.8.2.-</ecNumber>
    </recommendedName>
</protein>
<sequence length="373" mass="42516">MSEEMGRKIEIGSRVIIEGYVLLSIFGHPRAPGSECENNSRAAESYGAAQAKEGSPTDTNSYDEAAISSESQDTAITALVSKLPRREGWSQQLVLYKNYWINPLASCASGTSFKPRHDDIILASNPKCGTTWMKALAFTITNRSRYEFGNNHPLLSRHPQELVPFMEIHHDTNDDPNYLETLPSPRLFTTHMPLSLFPESIDASGRRVMYVCREPNDVFVSWWHFANKFGCKEHNIDLESALDMFIQGFSSYGPFWEHCLEYWRQSVTSPYNVLFLKYEDMISEPVKHVIIKTRNEAEDGVPEEVVRLCSFEKLSGLHANQTRETIRFHNIVFDKSVFFRNGVVGDWVNHMTEKMGKKIDCVMEEKLKGSGLV</sequence>
<evidence type="ECO:0000313" key="5">
    <source>
        <dbReference type="EMBL" id="WVZ67328.1"/>
    </source>
</evidence>
<name>A0AAQ3T5I2_PASNO</name>
<dbReference type="EMBL" id="CP144748">
    <property type="protein sequence ID" value="WVZ67328.1"/>
    <property type="molecule type" value="Genomic_DNA"/>
</dbReference>
<dbReference type="PANTHER" id="PTHR11783">
    <property type="entry name" value="SULFOTRANSFERASE SULT"/>
    <property type="match status" value="1"/>
</dbReference>
<keyword evidence="2 3" id="KW-0808">Transferase</keyword>
<dbReference type="InterPro" id="IPR000863">
    <property type="entry name" value="Sulfotransferase_dom"/>
</dbReference>
<evidence type="ECO:0000256" key="2">
    <source>
        <dbReference type="ARBA" id="ARBA00022679"/>
    </source>
</evidence>
<dbReference type="Gene3D" id="3.40.50.300">
    <property type="entry name" value="P-loop containing nucleotide triphosphate hydrolases"/>
    <property type="match status" value="1"/>
</dbReference>
<dbReference type="EC" id="2.8.2.-" evidence="3"/>
<evidence type="ECO:0000313" key="6">
    <source>
        <dbReference type="Proteomes" id="UP001341281"/>
    </source>
</evidence>
<dbReference type="SUPFAM" id="SSF52540">
    <property type="entry name" value="P-loop containing nucleoside triphosphate hydrolases"/>
    <property type="match status" value="1"/>
</dbReference>
<comment type="similarity">
    <text evidence="1 3">Belongs to the sulfotransferase 1 family.</text>
</comment>
<dbReference type="Proteomes" id="UP001341281">
    <property type="component" value="Chromosome 04"/>
</dbReference>
<feature type="domain" description="Sulfotransferase" evidence="4">
    <location>
        <begin position="118"/>
        <end position="371"/>
    </location>
</feature>
<reference evidence="5 6" key="1">
    <citation type="submission" date="2024-02" db="EMBL/GenBank/DDBJ databases">
        <title>High-quality chromosome-scale genome assembly of Pensacola bahiagrass (Paspalum notatum Flugge var. saurae).</title>
        <authorList>
            <person name="Vega J.M."/>
            <person name="Podio M."/>
            <person name="Orjuela J."/>
            <person name="Siena L.A."/>
            <person name="Pessino S.C."/>
            <person name="Combes M.C."/>
            <person name="Mariac C."/>
            <person name="Albertini E."/>
            <person name="Pupilli F."/>
            <person name="Ortiz J.P.A."/>
            <person name="Leblanc O."/>
        </authorList>
    </citation>
    <scope>NUCLEOTIDE SEQUENCE [LARGE SCALE GENOMIC DNA]</scope>
    <source>
        <strain evidence="5">R1</strain>
        <tissue evidence="5">Leaf</tissue>
    </source>
</reference>
<evidence type="ECO:0000256" key="3">
    <source>
        <dbReference type="RuleBase" id="RU361155"/>
    </source>
</evidence>
<accession>A0AAQ3T5I2</accession>
<organism evidence="5 6">
    <name type="scientific">Paspalum notatum var. saurae</name>
    <dbReference type="NCBI Taxonomy" id="547442"/>
    <lineage>
        <taxon>Eukaryota</taxon>
        <taxon>Viridiplantae</taxon>
        <taxon>Streptophyta</taxon>
        <taxon>Embryophyta</taxon>
        <taxon>Tracheophyta</taxon>
        <taxon>Spermatophyta</taxon>
        <taxon>Magnoliopsida</taxon>
        <taxon>Liliopsida</taxon>
        <taxon>Poales</taxon>
        <taxon>Poaceae</taxon>
        <taxon>PACMAD clade</taxon>
        <taxon>Panicoideae</taxon>
        <taxon>Andropogonodae</taxon>
        <taxon>Paspaleae</taxon>
        <taxon>Paspalinae</taxon>
        <taxon>Paspalum</taxon>
    </lineage>
</organism>
<evidence type="ECO:0000259" key="4">
    <source>
        <dbReference type="Pfam" id="PF00685"/>
    </source>
</evidence>
<keyword evidence="6" id="KW-1185">Reference proteome</keyword>
<proteinExistence type="inferred from homology"/>
<dbReference type="Pfam" id="PF00685">
    <property type="entry name" value="Sulfotransfer_1"/>
    <property type="match status" value="1"/>
</dbReference>
<dbReference type="AlphaFoldDB" id="A0AAQ3T5I2"/>
<gene>
    <name evidence="5" type="ORF">U9M48_016424</name>
</gene>
<dbReference type="GO" id="GO:0008146">
    <property type="term" value="F:sulfotransferase activity"/>
    <property type="evidence" value="ECO:0007669"/>
    <property type="project" value="InterPro"/>
</dbReference>
<feature type="non-terminal residue" evidence="5">
    <location>
        <position position="373"/>
    </location>
</feature>
<evidence type="ECO:0000256" key="1">
    <source>
        <dbReference type="ARBA" id="ARBA00005771"/>
    </source>
</evidence>